<reference evidence="6" key="1">
    <citation type="journal article" date="2014" name="Int. J. Syst. Evol. Microbiol.">
        <title>Complete genome sequence of Corynebacterium casei LMG S-19264T (=DSM 44701T), isolated from a smear-ripened cheese.</title>
        <authorList>
            <consortium name="US DOE Joint Genome Institute (JGI-PGF)"/>
            <person name="Walter F."/>
            <person name="Albersmeier A."/>
            <person name="Kalinowski J."/>
            <person name="Ruckert C."/>
        </authorList>
    </citation>
    <scope>NUCLEOTIDE SEQUENCE</scope>
    <source>
        <strain evidence="6">JCM 15325</strain>
    </source>
</reference>
<dbReference type="Gene3D" id="1.10.10.10">
    <property type="entry name" value="Winged helix-like DNA-binding domain superfamily/Winged helix DNA-binding domain"/>
    <property type="match status" value="1"/>
</dbReference>
<accession>A0A917S313</accession>
<keyword evidence="3" id="KW-0238">DNA-binding</keyword>
<evidence type="ECO:0000256" key="4">
    <source>
        <dbReference type="ARBA" id="ARBA00023163"/>
    </source>
</evidence>
<reference evidence="6" key="2">
    <citation type="submission" date="2020-09" db="EMBL/GenBank/DDBJ databases">
        <authorList>
            <person name="Sun Q."/>
            <person name="Ohkuma M."/>
        </authorList>
    </citation>
    <scope>NUCLEOTIDE SEQUENCE</scope>
    <source>
        <strain evidence="6">JCM 15325</strain>
    </source>
</reference>
<organism evidence="6 7">
    <name type="scientific">Sporolactobacillus putidus</name>
    <dbReference type="NCBI Taxonomy" id="492735"/>
    <lineage>
        <taxon>Bacteria</taxon>
        <taxon>Bacillati</taxon>
        <taxon>Bacillota</taxon>
        <taxon>Bacilli</taxon>
        <taxon>Bacillales</taxon>
        <taxon>Sporolactobacillaceae</taxon>
        <taxon>Sporolactobacillus</taxon>
    </lineage>
</organism>
<evidence type="ECO:0000313" key="6">
    <source>
        <dbReference type="EMBL" id="GGL53777.1"/>
    </source>
</evidence>
<proteinExistence type="inferred from homology"/>
<keyword evidence="4" id="KW-0804">Transcription</keyword>
<dbReference type="EMBL" id="BMOK01000006">
    <property type="protein sequence ID" value="GGL53777.1"/>
    <property type="molecule type" value="Genomic_DNA"/>
</dbReference>
<dbReference type="Proteomes" id="UP000654670">
    <property type="component" value="Unassembled WGS sequence"/>
</dbReference>
<dbReference type="PROSITE" id="PS50931">
    <property type="entry name" value="HTH_LYSR"/>
    <property type="match status" value="1"/>
</dbReference>
<feature type="domain" description="HTH lysR-type" evidence="5">
    <location>
        <begin position="1"/>
        <end position="60"/>
    </location>
</feature>
<dbReference type="InterPro" id="IPR036388">
    <property type="entry name" value="WH-like_DNA-bd_sf"/>
</dbReference>
<comment type="caution">
    <text evidence="6">The sequence shown here is derived from an EMBL/GenBank/DDBJ whole genome shotgun (WGS) entry which is preliminary data.</text>
</comment>
<evidence type="ECO:0000256" key="1">
    <source>
        <dbReference type="ARBA" id="ARBA00009437"/>
    </source>
</evidence>
<comment type="similarity">
    <text evidence="1">Belongs to the LysR transcriptional regulatory family.</text>
</comment>
<dbReference type="AlphaFoldDB" id="A0A917S313"/>
<dbReference type="InterPro" id="IPR050950">
    <property type="entry name" value="HTH-type_LysR_regulators"/>
</dbReference>
<sequence length="295" mass="33737">MNIQDLKYFYRLVQDQNFTKVAGYFKVSQPTITLAVKRMEKEFQAKLVERNYAHNELRITDSGKQLYHHIEPILNEWRLAHQEIDAMNQQKIRFGMSPTISSHFFPSVTNQLLKSGLLNHLYTYEAGSREVLRSILEGRIDIGLIGSVAPQIHDQLVTESLKVMHFKIVVSPSSPLANRKSVSFQEASAFPFVVLNNHFANPVAFEQIAHHAGVTPNIIYRSSNIDTLKRIVSRGMAISYIADLSILPGDPIISIPLTDQGQPLLTVMLVYRKTLELSERIRQFMEIVREYKQTD</sequence>
<dbReference type="InterPro" id="IPR000847">
    <property type="entry name" value="LysR_HTH_N"/>
</dbReference>
<keyword evidence="7" id="KW-1185">Reference proteome</keyword>
<dbReference type="SUPFAM" id="SSF46785">
    <property type="entry name" value="Winged helix' DNA-binding domain"/>
    <property type="match status" value="1"/>
</dbReference>
<dbReference type="InterPro" id="IPR005119">
    <property type="entry name" value="LysR_subst-bd"/>
</dbReference>
<dbReference type="RefSeq" id="WP_188802695.1">
    <property type="nucleotide sequence ID" value="NZ_BMOK01000006.1"/>
</dbReference>
<dbReference type="Pfam" id="PF03466">
    <property type="entry name" value="LysR_substrate"/>
    <property type="match status" value="1"/>
</dbReference>
<name>A0A917S313_9BACL</name>
<evidence type="ECO:0000256" key="3">
    <source>
        <dbReference type="ARBA" id="ARBA00023125"/>
    </source>
</evidence>
<dbReference type="GO" id="GO:0003700">
    <property type="term" value="F:DNA-binding transcription factor activity"/>
    <property type="evidence" value="ECO:0007669"/>
    <property type="project" value="InterPro"/>
</dbReference>
<dbReference type="Gene3D" id="3.40.190.290">
    <property type="match status" value="1"/>
</dbReference>
<dbReference type="GO" id="GO:0003677">
    <property type="term" value="F:DNA binding"/>
    <property type="evidence" value="ECO:0007669"/>
    <property type="project" value="UniProtKB-KW"/>
</dbReference>
<dbReference type="PANTHER" id="PTHR30419">
    <property type="entry name" value="HTH-TYPE TRANSCRIPTIONAL REGULATOR YBHD"/>
    <property type="match status" value="1"/>
</dbReference>
<dbReference type="SUPFAM" id="SSF53850">
    <property type="entry name" value="Periplasmic binding protein-like II"/>
    <property type="match status" value="1"/>
</dbReference>
<gene>
    <name evidence="6" type="ORF">GCM10007968_17230</name>
</gene>
<keyword evidence="2" id="KW-0805">Transcription regulation</keyword>
<protein>
    <submittedName>
        <fullName evidence="6">LysR family transcriptional regulator</fullName>
    </submittedName>
</protein>
<evidence type="ECO:0000259" key="5">
    <source>
        <dbReference type="PROSITE" id="PS50931"/>
    </source>
</evidence>
<evidence type="ECO:0000256" key="2">
    <source>
        <dbReference type="ARBA" id="ARBA00023015"/>
    </source>
</evidence>
<dbReference type="GO" id="GO:0005829">
    <property type="term" value="C:cytosol"/>
    <property type="evidence" value="ECO:0007669"/>
    <property type="project" value="TreeGrafter"/>
</dbReference>
<dbReference type="Pfam" id="PF00126">
    <property type="entry name" value="HTH_1"/>
    <property type="match status" value="1"/>
</dbReference>
<evidence type="ECO:0000313" key="7">
    <source>
        <dbReference type="Proteomes" id="UP000654670"/>
    </source>
</evidence>
<dbReference type="InterPro" id="IPR036390">
    <property type="entry name" value="WH_DNA-bd_sf"/>
</dbReference>